<reference evidence="2 3" key="1">
    <citation type="submission" date="2018-08" db="EMBL/GenBank/DDBJ databases">
        <title>Genome and evolution of the arbuscular mycorrhizal fungus Diversispora epigaea (formerly Glomus versiforme) and its bacterial endosymbionts.</title>
        <authorList>
            <person name="Sun X."/>
            <person name="Fei Z."/>
            <person name="Harrison M."/>
        </authorList>
    </citation>
    <scope>NUCLEOTIDE SEQUENCE [LARGE SCALE GENOMIC DNA]</scope>
    <source>
        <strain evidence="2 3">IT104</strain>
    </source>
</reference>
<feature type="compositionally biased region" description="Acidic residues" evidence="1">
    <location>
        <begin position="127"/>
        <end position="139"/>
    </location>
</feature>
<name>A0A397J3B7_9GLOM</name>
<gene>
    <name evidence="2" type="ORF">Glove_144g162</name>
</gene>
<keyword evidence="3" id="KW-1185">Reference proteome</keyword>
<feature type="region of interest" description="Disordered" evidence="1">
    <location>
        <begin position="113"/>
        <end position="143"/>
    </location>
</feature>
<sequence length="174" mass="19398">MREIEAEKTVFSNNNIDQNSIKEELESFQKGYLLLQIKCAKHVSTEIQTSIFDDSSDSNSESSEGGLLVEAEKICNAYFVGGNARNRSRKNSVFVGGESSLGNQLVSTEIQTSIFDDSSDSNSESSEGNEDDNSDDDVMNDMNEMFSDNDARYYYDLSSCKKTYKNSDNLISAY</sequence>
<dbReference type="AlphaFoldDB" id="A0A397J3B7"/>
<evidence type="ECO:0000313" key="3">
    <source>
        <dbReference type="Proteomes" id="UP000266861"/>
    </source>
</evidence>
<dbReference type="Proteomes" id="UP000266861">
    <property type="component" value="Unassembled WGS sequence"/>
</dbReference>
<evidence type="ECO:0000313" key="2">
    <source>
        <dbReference type="EMBL" id="RHZ79573.1"/>
    </source>
</evidence>
<organism evidence="2 3">
    <name type="scientific">Diversispora epigaea</name>
    <dbReference type="NCBI Taxonomy" id="1348612"/>
    <lineage>
        <taxon>Eukaryota</taxon>
        <taxon>Fungi</taxon>
        <taxon>Fungi incertae sedis</taxon>
        <taxon>Mucoromycota</taxon>
        <taxon>Glomeromycotina</taxon>
        <taxon>Glomeromycetes</taxon>
        <taxon>Diversisporales</taxon>
        <taxon>Diversisporaceae</taxon>
        <taxon>Diversispora</taxon>
    </lineage>
</organism>
<evidence type="ECO:0000256" key="1">
    <source>
        <dbReference type="SAM" id="MobiDB-lite"/>
    </source>
</evidence>
<proteinExistence type="predicted"/>
<dbReference type="EMBL" id="PQFF01000135">
    <property type="protein sequence ID" value="RHZ79573.1"/>
    <property type="molecule type" value="Genomic_DNA"/>
</dbReference>
<accession>A0A397J3B7</accession>
<protein>
    <submittedName>
        <fullName evidence="2">Uncharacterized protein</fullName>
    </submittedName>
</protein>
<comment type="caution">
    <text evidence="2">The sequence shown here is derived from an EMBL/GenBank/DDBJ whole genome shotgun (WGS) entry which is preliminary data.</text>
</comment>